<dbReference type="SUPFAM" id="SSF51445">
    <property type="entry name" value="(Trans)glycosidases"/>
    <property type="match status" value="1"/>
</dbReference>
<dbReference type="GO" id="GO:0005886">
    <property type="term" value="C:plasma membrane"/>
    <property type="evidence" value="ECO:0007669"/>
    <property type="project" value="TreeGrafter"/>
</dbReference>
<feature type="active site" description="Proton donor" evidence="8">
    <location>
        <position position="413"/>
    </location>
</feature>
<dbReference type="InterPro" id="IPR017853">
    <property type="entry name" value="GH"/>
</dbReference>
<protein>
    <recommendedName>
        <fullName evidence="7">Beta-hexosaminidase</fullName>
        <ecNumber evidence="7">3.2.1.52</ecNumber>
    </recommendedName>
</protein>
<dbReference type="GO" id="GO:0016231">
    <property type="term" value="F:beta-N-acetylglucosaminidase activity"/>
    <property type="evidence" value="ECO:0007669"/>
    <property type="project" value="TreeGrafter"/>
</dbReference>
<keyword evidence="13" id="KW-1185">Reference proteome</keyword>
<comment type="caution">
    <text evidence="12">The sequence shown here is derived from an EMBL/GenBank/DDBJ whole genome shotgun (WGS) entry which is preliminary data.</text>
</comment>
<dbReference type="PRINTS" id="PR00738">
    <property type="entry name" value="GLHYDRLASE20"/>
</dbReference>
<dbReference type="AlphaFoldDB" id="A0AAN7Q2K3"/>
<feature type="domain" description="Glycoside hydrolase family 20 catalytic" evidence="10">
    <location>
        <begin position="248"/>
        <end position="592"/>
    </location>
</feature>
<feature type="transmembrane region" description="Helical" evidence="9">
    <location>
        <begin position="12"/>
        <end position="33"/>
    </location>
</feature>
<evidence type="ECO:0000313" key="12">
    <source>
        <dbReference type="EMBL" id="KAK4883774.1"/>
    </source>
</evidence>
<dbReference type="Pfam" id="PF00728">
    <property type="entry name" value="Glyco_hydro_20"/>
    <property type="match status" value="1"/>
</dbReference>
<gene>
    <name evidence="12" type="ORF">RN001_000045</name>
</gene>
<dbReference type="PANTHER" id="PTHR22600:SF3">
    <property type="entry name" value="BETA-HEXOSAMINIDASE FDL-RELATED"/>
    <property type="match status" value="1"/>
</dbReference>
<keyword evidence="3" id="KW-0732">Signal</keyword>
<dbReference type="EC" id="3.2.1.52" evidence="7"/>
<reference evidence="13" key="1">
    <citation type="submission" date="2023-01" db="EMBL/GenBank/DDBJ databases">
        <title>Key to firefly adult light organ development and bioluminescence: homeobox transcription factors regulate luciferase expression and transportation to peroxisome.</title>
        <authorList>
            <person name="Fu X."/>
        </authorList>
    </citation>
    <scope>NUCLEOTIDE SEQUENCE [LARGE SCALE GENOMIC DNA]</scope>
</reference>
<dbReference type="CDD" id="cd06562">
    <property type="entry name" value="GH20_HexA_HexB-like"/>
    <property type="match status" value="1"/>
</dbReference>
<dbReference type="GO" id="GO:0005975">
    <property type="term" value="P:carbohydrate metabolic process"/>
    <property type="evidence" value="ECO:0007669"/>
    <property type="project" value="InterPro"/>
</dbReference>
<evidence type="ECO:0000256" key="6">
    <source>
        <dbReference type="ARBA" id="ARBA00023295"/>
    </source>
</evidence>
<dbReference type="SUPFAM" id="SSF55545">
    <property type="entry name" value="beta-N-acetylhexosaminidase-like domain"/>
    <property type="match status" value="1"/>
</dbReference>
<evidence type="ECO:0000256" key="8">
    <source>
        <dbReference type="PIRSR" id="PIRSR001093-1"/>
    </source>
</evidence>
<comment type="catalytic activity">
    <reaction evidence="1 7">
        <text>Hydrolysis of terminal non-reducing N-acetyl-D-hexosamine residues in N-acetyl-beta-D-hexosaminides.</text>
        <dbReference type="EC" id="3.2.1.52"/>
    </reaction>
</comment>
<dbReference type="PIRSF" id="PIRSF001093">
    <property type="entry name" value="B-hxosamndse_ab_euk"/>
    <property type="match status" value="1"/>
</dbReference>
<dbReference type="Pfam" id="PF14845">
    <property type="entry name" value="Glycohydro_20b2"/>
    <property type="match status" value="1"/>
</dbReference>
<evidence type="ECO:0000259" key="11">
    <source>
        <dbReference type="Pfam" id="PF14845"/>
    </source>
</evidence>
<dbReference type="InterPro" id="IPR029018">
    <property type="entry name" value="Hex-like_dom2"/>
</dbReference>
<sequence length="641" mass="73463">MFRYHKFIMKPAGLKKILYFLLLMCGVLIFYLMRYQFSPLSNLSLRLTNKQDDPDHNPAQTEKQPDVWTWRCENEKCIRYQRNRKEPEVSLATCNMLCGSMQLWPKPTGLVSLGTRTISFTVDQIVLETEFVGALEKLVKSAFSCFKENVAKLCGKSDSKNSDINSFKINVNVIKTNVTKLHFDTDESYSLTLKTIKTDLVVIIKATTFFGARHGFETLSQLIWWDEYTHGGTLKVLKGALINDSPMFSYRGLMLDTARNFIPVVKIKKVLVGMAANKLNVFHWHITDSQSFPFRSIRVPKMSAFGAYGRDMVYHPDDIKDIVNYALVRGIRVVIEIDTPAHAGNGWNWGPSEGLGELAVCVNEQPWSAYCGEPPCGQLNPINPNTYDVLEKLYKDIIELTKEDEIFHLGGDEVNLECWSRKLKWNNDTGYYSDLHDLWGKFTVEALQRLKKANGGKLPKHVVMWSSNLSKKPYTTKYLNKNNIVIQVWGPLQWGEGVDLLREGYRLILSHVDAWYLDCGFGRWREMGEAACDPYRTWQSVYMHRPWQILGTNRHNILGGEACLWSEQVDLDSVEARLWPRAAAFAERVWNDPPFDAYAAVGVAEDVYTRLNTQRDRLISRGLVAEAMWPQWCSQNPGMCL</sequence>
<keyword evidence="6 7" id="KW-0326">Glycosidase</keyword>
<evidence type="ECO:0000256" key="4">
    <source>
        <dbReference type="ARBA" id="ARBA00022801"/>
    </source>
</evidence>
<dbReference type="InterPro" id="IPR015883">
    <property type="entry name" value="Glyco_hydro_20_cat"/>
</dbReference>
<proteinExistence type="inferred from homology"/>
<evidence type="ECO:0000256" key="2">
    <source>
        <dbReference type="ARBA" id="ARBA00006285"/>
    </source>
</evidence>
<evidence type="ECO:0000256" key="3">
    <source>
        <dbReference type="ARBA" id="ARBA00022729"/>
    </source>
</evidence>
<dbReference type="PANTHER" id="PTHR22600">
    <property type="entry name" value="BETA-HEXOSAMINIDASE"/>
    <property type="match status" value="1"/>
</dbReference>
<evidence type="ECO:0000256" key="1">
    <source>
        <dbReference type="ARBA" id="ARBA00001231"/>
    </source>
</evidence>
<evidence type="ECO:0000256" key="9">
    <source>
        <dbReference type="SAM" id="Phobius"/>
    </source>
</evidence>
<evidence type="ECO:0000256" key="7">
    <source>
        <dbReference type="PIRNR" id="PIRNR001093"/>
    </source>
</evidence>
<organism evidence="12 13">
    <name type="scientific">Aquatica leii</name>
    <dbReference type="NCBI Taxonomy" id="1421715"/>
    <lineage>
        <taxon>Eukaryota</taxon>
        <taxon>Metazoa</taxon>
        <taxon>Ecdysozoa</taxon>
        <taxon>Arthropoda</taxon>
        <taxon>Hexapoda</taxon>
        <taxon>Insecta</taxon>
        <taxon>Pterygota</taxon>
        <taxon>Neoptera</taxon>
        <taxon>Endopterygota</taxon>
        <taxon>Coleoptera</taxon>
        <taxon>Polyphaga</taxon>
        <taxon>Elateriformia</taxon>
        <taxon>Elateroidea</taxon>
        <taxon>Lampyridae</taxon>
        <taxon>Luciolinae</taxon>
        <taxon>Aquatica</taxon>
    </lineage>
</organism>
<dbReference type="Gene3D" id="3.20.20.80">
    <property type="entry name" value="Glycosidases"/>
    <property type="match status" value="1"/>
</dbReference>
<name>A0AAN7Q2K3_9COLE</name>
<dbReference type="Gene3D" id="3.30.379.10">
    <property type="entry name" value="Chitobiase/beta-hexosaminidase domain 2-like"/>
    <property type="match status" value="1"/>
</dbReference>
<dbReference type="FunFam" id="3.20.20.80:FF:000063">
    <property type="entry name" value="Beta-hexosaminidase"/>
    <property type="match status" value="1"/>
</dbReference>
<keyword evidence="5" id="KW-0325">Glycoprotein</keyword>
<dbReference type="GO" id="GO:0030203">
    <property type="term" value="P:glycosaminoglycan metabolic process"/>
    <property type="evidence" value="ECO:0007669"/>
    <property type="project" value="TreeGrafter"/>
</dbReference>
<dbReference type="EMBL" id="JARPUR010000001">
    <property type="protein sequence ID" value="KAK4883774.1"/>
    <property type="molecule type" value="Genomic_DNA"/>
</dbReference>
<keyword evidence="4 7" id="KW-0378">Hydrolase</keyword>
<keyword evidence="9" id="KW-1133">Transmembrane helix</keyword>
<evidence type="ECO:0000259" key="10">
    <source>
        <dbReference type="Pfam" id="PF00728"/>
    </source>
</evidence>
<comment type="similarity">
    <text evidence="2 7">Belongs to the glycosyl hydrolase 20 family.</text>
</comment>
<feature type="domain" description="Beta-hexosaminidase eukaryotic type N-terminal" evidence="11">
    <location>
        <begin position="104"/>
        <end position="222"/>
    </location>
</feature>
<evidence type="ECO:0000313" key="13">
    <source>
        <dbReference type="Proteomes" id="UP001353858"/>
    </source>
</evidence>
<dbReference type="InterPro" id="IPR025705">
    <property type="entry name" value="Beta_hexosaminidase_sua/sub"/>
</dbReference>
<dbReference type="Proteomes" id="UP001353858">
    <property type="component" value="Unassembled WGS sequence"/>
</dbReference>
<keyword evidence="9" id="KW-0812">Transmembrane</keyword>
<accession>A0AAN7Q2K3</accession>
<keyword evidence="9" id="KW-0472">Membrane</keyword>
<evidence type="ECO:0000256" key="5">
    <source>
        <dbReference type="ARBA" id="ARBA00023180"/>
    </source>
</evidence>
<dbReference type="InterPro" id="IPR029019">
    <property type="entry name" value="HEX_eukaryotic_N"/>
</dbReference>